<dbReference type="EMBL" id="JACGWL010000935">
    <property type="protein sequence ID" value="KAK4381154.1"/>
    <property type="molecule type" value="Genomic_DNA"/>
</dbReference>
<organism evidence="1 2">
    <name type="scientific">Sesamum angolense</name>
    <dbReference type="NCBI Taxonomy" id="2727404"/>
    <lineage>
        <taxon>Eukaryota</taxon>
        <taxon>Viridiplantae</taxon>
        <taxon>Streptophyta</taxon>
        <taxon>Embryophyta</taxon>
        <taxon>Tracheophyta</taxon>
        <taxon>Spermatophyta</taxon>
        <taxon>Magnoliopsida</taxon>
        <taxon>eudicotyledons</taxon>
        <taxon>Gunneridae</taxon>
        <taxon>Pentapetalae</taxon>
        <taxon>asterids</taxon>
        <taxon>lamiids</taxon>
        <taxon>Lamiales</taxon>
        <taxon>Pedaliaceae</taxon>
        <taxon>Sesamum</taxon>
    </lineage>
</organism>
<dbReference type="AlphaFoldDB" id="A0AAE1T3W8"/>
<accession>A0AAE1T3W8</accession>
<proteinExistence type="predicted"/>
<reference evidence="1" key="1">
    <citation type="submission" date="2020-06" db="EMBL/GenBank/DDBJ databases">
        <authorList>
            <person name="Li T."/>
            <person name="Hu X."/>
            <person name="Zhang T."/>
            <person name="Song X."/>
            <person name="Zhang H."/>
            <person name="Dai N."/>
            <person name="Sheng W."/>
            <person name="Hou X."/>
            <person name="Wei L."/>
        </authorList>
    </citation>
    <scope>NUCLEOTIDE SEQUENCE</scope>
    <source>
        <strain evidence="1">K16</strain>
        <tissue evidence="1">Leaf</tissue>
    </source>
</reference>
<protein>
    <submittedName>
        <fullName evidence="1">Retrovirus-related Pol polyprotein from transposon TNT 1-94</fullName>
    </submittedName>
</protein>
<comment type="caution">
    <text evidence="1">The sequence shown here is derived from an EMBL/GenBank/DDBJ whole genome shotgun (WGS) entry which is preliminary data.</text>
</comment>
<keyword evidence="2" id="KW-1185">Reference proteome</keyword>
<sequence>MTNSKSASVPLAAHFQLCKDQSPKTDSEKPKMEKIPYSNAIGFVMYLMVSTRPDIVYAVLKLMGYVDSNYANDRDSRRTKHIDVFFSLGPRSPLGCDDHQDPPPLDLVQEPLWLGLILAFVAVVDLALSGLDL</sequence>
<reference evidence="1" key="2">
    <citation type="journal article" date="2024" name="Plant">
        <title>Genomic evolution and insights into agronomic trait innovations of Sesamum species.</title>
        <authorList>
            <person name="Miao H."/>
            <person name="Wang L."/>
            <person name="Qu L."/>
            <person name="Liu H."/>
            <person name="Sun Y."/>
            <person name="Le M."/>
            <person name="Wang Q."/>
            <person name="Wei S."/>
            <person name="Zheng Y."/>
            <person name="Lin W."/>
            <person name="Duan Y."/>
            <person name="Cao H."/>
            <person name="Xiong S."/>
            <person name="Wang X."/>
            <person name="Wei L."/>
            <person name="Li C."/>
            <person name="Ma Q."/>
            <person name="Ju M."/>
            <person name="Zhao R."/>
            <person name="Li G."/>
            <person name="Mu C."/>
            <person name="Tian Q."/>
            <person name="Mei H."/>
            <person name="Zhang T."/>
            <person name="Gao T."/>
            <person name="Zhang H."/>
        </authorList>
    </citation>
    <scope>NUCLEOTIDE SEQUENCE</scope>
    <source>
        <strain evidence="1">K16</strain>
    </source>
</reference>
<name>A0AAE1T3W8_9LAMI</name>
<evidence type="ECO:0000313" key="2">
    <source>
        <dbReference type="Proteomes" id="UP001289374"/>
    </source>
</evidence>
<evidence type="ECO:0000313" key="1">
    <source>
        <dbReference type="EMBL" id="KAK4381154.1"/>
    </source>
</evidence>
<gene>
    <name evidence="1" type="ORF">Sango_2995800</name>
</gene>
<dbReference type="Proteomes" id="UP001289374">
    <property type="component" value="Unassembled WGS sequence"/>
</dbReference>